<protein>
    <recommendedName>
        <fullName evidence="5">Glycerophosphoryl diester phosphodiesterase membrane domain-containing protein</fullName>
    </recommendedName>
</protein>
<evidence type="ECO:0000256" key="2">
    <source>
        <dbReference type="SAM" id="Phobius"/>
    </source>
</evidence>
<feature type="transmembrane region" description="Helical" evidence="2">
    <location>
        <begin position="224"/>
        <end position="250"/>
    </location>
</feature>
<dbReference type="Proteomes" id="UP000648801">
    <property type="component" value="Unassembled WGS sequence"/>
</dbReference>
<sequence length="313" mass="34163">MSEEPLLHPNQPAISHTDDVSNSPAPFELRPLSTGEILDRGIYLYRSRFALFIGLSLPPAIISVAGQALRLSLMHWRGNTYALVLAGIFQIVTAILAWFVLGITQAATSSAVSSIYLGEATSIAAAFGSIVKRWYRYIAIAIWQVWSGSWLMVLLVVAAGAASGARISWLAVSLLFLAFASLVYGVIAYIRNSLAVPASVVESSGVRASIRRSKQLVSGRKGRIFLMFVLVIVLYMVMGMIEMPFALIIARSPMSPHTVVEGILLLINFICQVLVAPVSSIALSLFYFDERVRREGFDIEFLLAHNTISPESA</sequence>
<evidence type="ECO:0000313" key="4">
    <source>
        <dbReference type="Proteomes" id="UP000648801"/>
    </source>
</evidence>
<gene>
    <name evidence="3" type="ORF">GCM10011507_26000</name>
</gene>
<dbReference type="RefSeq" id="WP_188759648.1">
    <property type="nucleotide sequence ID" value="NZ_BMJB01000001.1"/>
</dbReference>
<feature type="transmembrane region" description="Helical" evidence="2">
    <location>
        <begin position="167"/>
        <end position="190"/>
    </location>
</feature>
<evidence type="ECO:0000256" key="1">
    <source>
        <dbReference type="SAM" id="MobiDB-lite"/>
    </source>
</evidence>
<reference evidence="3" key="2">
    <citation type="submission" date="2020-09" db="EMBL/GenBank/DDBJ databases">
        <authorList>
            <person name="Sun Q."/>
            <person name="Zhou Y."/>
        </authorList>
    </citation>
    <scope>NUCLEOTIDE SEQUENCE</scope>
    <source>
        <strain evidence="3">CGMCC 1.15447</strain>
    </source>
</reference>
<keyword evidence="4" id="KW-1185">Reference proteome</keyword>
<reference evidence="3" key="1">
    <citation type="journal article" date="2014" name="Int. J. Syst. Evol. Microbiol.">
        <title>Complete genome sequence of Corynebacterium casei LMG S-19264T (=DSM 44701T), isolated from a smear-ripened cheese.</title>
        <authorList>
            <consortium name="US DOE Joint Genome Institute (JGI-PGF)"/>
            <person name="Walter F."/>
            <person name="Albersmeier A."/>
            <person name="Kalinowski J."/>
            <person name="Ruckert C."/>
        </authorList>
    </citation>
    <scope>NUCLEOTIDE SEQUENCE</scope>
    <source>
        <strain evidence="3">CGMCC 1.15447</strain>
    </source>
</reference>
<name>A0A916RVV1_9BACT</name>
<feature type="region of interest" description="Disordered" evidence="1">
    <location>
        <begin position="1"/>
        <end position="22"/>
    </location>
</feature>
<keyword evidence="2" id="KW-1133">Transmembrane helix</keyword>
<evidence type="ECO:0000313" key="3">
    <source>
        <dbReference type="EMBL" id="GGA73189.1"/>
    </source>
</evidence>
<organism evidence="3 4">
    <name type="scientific">Edaphobacter acidisoli</name>
    <dbReference type="NCBI Taxonomy" id="2040573"/>
    <lineage>
        <taxon>Bacteria</taxon>
        <taxon>Pseudomonadati</taxon>
        <taxon>Acidobacteriota</taxon>
        <taxon>Terriglobia</taxon>
        <taxon>Terriglobales</taxon>
        <taxon>Acidobacteriaceae</taxon>
        <taxon>Edaphobacter</taxon>
    </lineage>
</organism>
<keyword evidence="2" id="KW-0472">Membrane</keyword>
<dbReference type="AlphaFoldDB" id="A0A916RVV1"/>
<feature type="transmembrane region" description="Helical" evidence="2">
    <location>
        <begin position="262"/>
        <end position="288"/>
    </location>
</feature>
<proteinExistence type="predicted"/>
<feature type="transmembrane region" description="Helical" evidence="2">
    <location>
        <begin position="138"/>
        <end position="161"/>
    </location>
</feature>
<comment type="caution">
    <text evidence="3">The sequence shown here is derived from an EMBL/GenBank/DDBJ whole genome shotgun (WGS) entry which is preliminary data.</text>
</comment>
<feature type="transmembrane region" description="Helical" evidence="2">
    <location>
        <begin position="81"/>
        <end position="101"/>
    </location>
</feature>
<keyword evidence="2" id="KW-0812">Transmembrane</keyword>
<evidence type="ECO:0008006" key="5">
    <source>
        <dbReference type="Google" id="ProtNLM"/>
    </source>
</evidence>
<accession>A0A916RVV1</accession>
<dbReference type="EMBL" id="BMJB01000001">
    <property type="protein sequence ID" value="GGA73189.1"/>
    <property type="molecule type" value="Genomic_DNA"/>
</dbReference>
<feature type="transmembrane region" description="Helical" evidence="2">
    <location>
        <begin position="49"/>
        <end position="69"/>
    </location>
</feature>